<keyword evidence="9" id="KW-1185">Reference proteome</keyword>
<dbReference type="InterPro" id="IPR036291">
    <property type="entry name" value="NAD(P)-bd_dom_sf"/>
</dbReference>
<dbReference type="NCBIfam" id="TIGR01214">
    <property type="entry name" value="rmlD"/>
    <property type="match status" value="1"/>
</dbReference>
<evidence type="ECO:0000313" key="9">
    <source>
        <dbReference type="Proteomes" id="UP001526166"/>
    </source>
</evidence>
<evidence type="ECO:0000259" key="7">
    <source>
        <dbReference type="Pfam" id="PF04321"/>
    </source>
</evidence>
<accession>A0ABT2ZV87</accession>
<comment type="function">
    <text evidence="6">Catalyzes the reduction of dTDP-6-deoxy-L-lyxo-4-hexulose to yield dTDP-L-rhamnose.</text>
</comment>
<sequence length="282" mass="30164">MILVFSQTGQVARELQRRAPEARYLGRDEADLTDPDACARAILMIRPSAVINAAAWTAVDRAEDEEALATRINADAPGAMARACAGLGVPFVQISSDYVFDGTGTRPFKPNDPTGPLGAYGRSKCAGEEAVRAAGGSYAILRTSWVFSAHGSNFVKTMLRLGRSRERLSVVADQVGGPTPAGAIAEACLTIAEALIHDPNLSGTYHLSGTPDVSWATFARAIMAEAHLPCEIAEIPSSAYPTPARRPENSRLDCADLANFGLTRPDWRRELPHIIHEIGDTP</sequence>
<dbReference type="Proteomes" id="UP001526166">
    <property type="component" value="Unassembled WGS sequence"/>
</dbReference>
<evidence type="ECO:0000256" key="3">
    <source>
        <dbReference type="ARBA" id="ARBA00012929"/>
    </source>
</evidence>
<evidence type="ECO:0000256" key="5">
    <source>
        <dbReference type="ARBA" id="ARBA00048200"/>
    </source>
</evidence>
<dbReference type="InterPro" id="IPR029903">
    <property type="entry name" value="RmlD-like-bd"/>
</dbReference>
<organism evidence="8 9">
    <name type="scientific">Sedimentimonas flavescens</name>
    <dbReference type="NCBI Taxonomy" id="2851012"/>
    <lineage>
        <taxon>Bacteria</taxon>
        <taxon>Pseudomonadati</taxon>
        <taxon>Pseudomonadota</taxon>
        <taxon>Alphaproteobacteria</taxon>
        <taxon>Rhodobacterales</taxon>
        <taxon>Rhodobacter group</taxon>
        <taxon>Sedimentimonas</taxon>
    </lineage>
</organism>
<dbReference type="PANTHER" id="PTHR10491:SF4">
    <property type="entry name" value="METHIONINE ADENOSYLTRANSFERASE 2 SUBUNIT BETA"/>
    <property type="match status" value="1"/>
</dbReference>
<name>A0ABT2ZV87_9RHOB</name>
<proteinExistence type="inferred from homology"/>
<dbReference type="GO" id="GO:0008831">
    <property type="term" value="F:dTDP-4-dehydrorhamnose reductase activity"/>
    <property type="evidence" value="ECO:0007669"/>
    <property type="project" value="UniProtKB-EC"/>
</dbReference>
<comment type="caution">
    <text evidence="8">The sequence shown here is derived from an EMBL/GenBank/DDBJ whole genome shotgun (WGS) entry which is preliminary data.</text>
</comment>
<feature type="domain" description="RmlD-like substrate binding" evidence="7">
    <location>
        <begin position="2"/>
        <end position="277"/>
    </location>
</feature>
<dbReference type="PANTHER" id="PTHR10491">
    <property type="entry name" value="DTDP-4-DEHYDRORHAMNOSE REDUCTASE"/>
    <property type="match status" value="1"/>
</dbReference>
<dbReference type="SUPFAM" id="SSF51735">
    <property type="entry name" value="NAD(P)-binding Rossmann-fold domains"/>
    <property type="match status" value="1"/>
</dbReference>
<dbReference type="Pfam" id="PF04321">
    <property type="entry name" value="RmlD_sub_bind"/>
    <property type="match status" value="1"/>
</dbReference>
<comment type="similarity">
    <text evidence="2 6">Belongs to the dTDP-4-dehydrorhamnose reductase family.</text>
</comment>
<dbReference type="Gene3D" id="3.40.50.720">
    <property type="entry name" value="NAD(P)-binding Rossmann-like Domain"/>
    <property type="match status" value="1"/>
</dbReference>
<dbReference type="EC" id="1.1.1.133" evidence="3 6"/>
<evidence type="ECO:0000256" key="1">
    <source>
        <dbReference type="ARBA" id="ARBA00004781"/>
    </source>
</evidence>
<dbReference type="RefSeq" id="WP_263846948.1">
    <property type="nucleotide sequence ID" value="NZ_JAOWKW010000001.1"/>
</dbReference>
<dbReference type="InterPro" id="IPR005913">
    <property type="entry name" value="dTDP_dehydrorham_reduct"/>
</dbReference>
<keyword evidence="6" id="KW-0521">NADP</keyword>
<evidence type="ECO:0000256" key="6">
    <source>
        <dbReference type="RuleBase" id="RU364082"/>
    </source>
</evidence>
<comment type="cofactor">
    <cofactor evidence="6">
        <name>Mg(2+)</name>
        <dbReference type="ChEBI" id="CHEBI:18420"/>
    </cofactor>
    <text evidence="6">Binds 1 Mg(2+) ion per monomer.</text>
</comment>
<dbReference type="Gene3D" id="3.90.25.10">
    <property type="entry name" value="UDP-galactose 4-epimerase, domain 1"/>
    <property type="match status" value="1"/>
</dbReference>
<dbReference type="CDD" id="cd05254">
    <property type="entry name" value="dTDP_HR_like_SDR_e"/>
    <property type="match status" value="1"/>
</dbReference>
<reference evidence="8 9" key="1">
    <citation type="submission" date="2022-10" db="EMBL/GenBank/DDBJ databases">
        <title>Sinirhodobacter sp. nov., isolated from ocean surface sediments.</title>
        <authorList>
            <person name="He W."/>
            <person name="Wang L."/>
            <person name="Zhang D.-F."/>
        </authorList>
    </citation>
    <scope>NUCLEOTIDE SEQUENCE [LARGE SCALE GENOMIC DNA]</scope>
    <source>
        <strain evidence="8 9">WL0115</strain>
    </source>
</reference>
<dbReference type="EMBL" id="JAOWKW010000001">
    <property type="protein sequence ID" value="MCV2877664.1"/>
    <property type="molecule type" value="Genomic_DNA"/>
</dbReference>
<evidence type="ECO:0000313" key="8">
    <source>
        <dbReference type="EMBL" id="MCV2877664.1"/>
    </source>
</evidence>
<comment type="pathway">
    <text evidence="1 6">Carbohydrate biosynthesis; dTDP-L-rhamnose biosynthesis.</text>
</comment>
<keyword evidence="6 8" id="KW-0560">Oxidoreductase</keyword>
<evidence type="ECO:0000256" key="2">
    <source>
        <dbReference type="ARBA" id="ARBA00010944"/>
    </source>
</evidence>
<comment type="catalytic activity">
    <reaction evidence="5 6">
        <text>dTDP-beta-L-rhamnose + NADP(+) = dTDP-4-dehydro-beta-L-rhamnose + NADPH + H(+)</text>
        <dbReference type="Rhea" id="RHEA:21796"/>
        <dbReference type="ChEBI" id="CHEBI:15378"/>
        <dbReference type="ChEBI" id="CHEBI:57510"/>
        <dbReference type="ChEBI" id="CHEBI:57783"/>
        <dbReference type="ChEBI" id="CHEBI:58349"/>
        <dbReference type="ChEBI" id="CHEBI:62830"/>
        <dbReference type="EC" id="1.1.1.133"/>
    </reaction>
</comment>
<gene>
    <name evidence="8" type="primary">rfbD</name>
    <name evidence="8" type="ORF">OE699_02265</name>
</gene>
<protein>
    <recommendedName>
        <fullName evidence="4 6">dTDP-4-dehydrorhamnose reductase</fullName>
        <ecNumber evidence="3 6">1.1.1.133</ecNumber>
    </recommendedName>
</protein>
<evidence type="ECO:0000256" key="4">
    <source>
        <dbReference type="ARBA" id="ARBA00017099"/>
    </source>
</evidence>